<protein>
    <submittedName>
        <fullName evidence="2">Uncharacterized protein</fullName>
    </submittedName>
</protein>
<dbReference type="EMBL" id="BNBI01000015">
    <property type="protein sequence ID" value="GHF25035.1"/>
    <property type="molecule type" value="Genomic_DNA"/>
</dbReference>
<sequence length="276" mass="31016">MARAFQPLTDYYRSIFADMVRPVIQTYAPMTQISETIGRQLVEASGVNAMLRETFAPLHEHLREYWAGVFEGLDSLKERIYPPNLHDAMPPIEEFEQMLLEEGIPLMWVPGPKVVRALLDAPDAVERRRIIGRRWKGIVTHCNAVIDSVHHPDLQESRGFALDCVAALRDGHNNPAQALAANLLDSLMRAHFDDPARKKLTFNKKSKAKFDLNDYTIRVARPPSRPPRARPAARRWQNPVRSAPPASYTRHDTGTSEGRGPCGSASPSSSPRPVTR</sequence>
<organism evidence="2 3">
    <name type="scientific">Streptomyces fumanus</name>
    <dbReference type="NCBI Taxonomy" id="67302"/>
    <lineage>
        <taxon>Bacteria</taxon>
        <taxon>Bacillati</taxon>
        <taxon>Actinomycetota</taxon>
        <taxon>Actinomycetes</taxon>
        <taxon>Kitasatosporales</taxon>
        <taxon>Streptomycetaceae</taxon>
        <taxon>Streptomyces</taxon>
    </lineage>
</organism>
<keyword evidence="3" id="KW-1185">Reference proteome</keyword>
<evidence type="ECO:0000256" key="1">
    <source>
        <dbReference type="SAM" id="MobiDB-lite"/>
    </source>
</evidence>
<feature type="compositionally biased region" description="Low complexity" evidence="1">
    <location>
        <begin position="258"/>
        <end position="276"/>
    </location>
</feature>
<accession>A0A919AUU8</accession>
<dbReference type="AlphaFoldDB" id="A0A919AUU8"/>
<name>A0A919AUU8_9ACTN</name>
<feature type="region of interest" description="Disordered" evidence="1">
    <location>
        <begin position="219"/>
        <end position="276"/>
    </location>
</feature>
<dbReference type="RefSeq" id="WP_190207451.1">
    <property type="nucleotide sequence ID" value="NZ_BNBI01000015.1"/>
</dbReference>
<gene>
    <name evidence="2" type="ORF">GCM10018772_58440</name>
</gene>
<reference evidence="2" key="2">
    <citation type="submission" date="2020-09" db="EMBL/GenBank/DDBJ databases">
        <authorList>
            <person name="Sun Q."/>
            <person name="Ohkuma M."/>
        </authorList>
    </citation>
    <scope>NUCLEOTIDE SEQUENCE</scope>
    <source>
        <strain evidence="2">JCM 4477</strain>
    </source>
</reference>
<comment type="caution">
    <text evidence="2">The sequence shown here is derived from an EMBL/GenBank/DDBJ whole genome shotgun (WGS) entry which is preliminary data.</text>
</comment>
<reference evidence="2" key="1">
    <citation type="journal article" date="2014" name="Int. J. Syst. Evol. Microbiol.">
        <title>Complete genome sequence of Corynebacterium casei LMG S-19264T (=DSM 44701T), isolated from a smear-ripened cheese.</title>
        <authorList>
            <consortium name="US DOE Joint Genome Institute (JGI-PGF)"/>
            <person name="Walter F."/>
            <person name="Albersmeier A."/>
            <person name="Kalinowski J."/>
            <person name="Ruckert C."/>
        </authorList>
    </citation>
    <scope>NUCLEOTIDE SEQUENCE</scope>
    <source>
        <strain evidence="2">JCM 4477</strain>
    </source>
</reference>
<evidence type="ECO:0000313" key="3">
    <source>
        <dbReference type="Proteomes" id="UP000630718"/>
    </source>
</evidence>
<dbReference type="Proteomes" id="UP000630718">
    <property type="component" value="Unassembled WGS sequence"/>
</dbReference>
<evidence type="ECO:0000313" key="2">
    <source>
        <dbReference type="EMBL" id="GHF25035.1"/>
    </source>
</evidence>
<proteinExistence type="predicted"/>